<dbReference type="FlyBase" id="FBgn0038144">
    <property type="gene designation" value="CG8870"/>
</dbReference>
<evidence type="ECO:0000313" key="13">
    <source>
        <dbReference type="FlyBase" id="FBgn0038144"/>
    </source>
</evidence>
<dbReference type="InterPro" id="IPR001254">
    <property type="entry name" value="Trypsin_dom"/>
</dbReference>
<evidence type="ECO:0000256" key="8">
    <source>
        <dbReference type="RuleBase" id="RU363034"/>
    </source>
</evidence>
<dbReference type="PANTHER" id="PTHR24256">
    <property type="entry name" value="TRYPTASE-RELATED"/>
    <property type="match status" value="1"/>
</dbReference>
<comment type="similarity">
    <text evidence="7">Belongs to the peptidase S1 family. CLIP subfamily.</text>
</comment>
<reference evidence="11" key="15">
    <citation type="submission" date="2024-06" db="EMBL/GenBank/DDBJ databases">
        <title>Drosophila melanogaster release 4 sequence.</title>
        <authorList>
            <consortium name="Berkeley Drosophila Genome Project"/>
            <person name="Celniker S."/>
            <person name="Carlson J."/>
            <person name="Wan K."/>
            <person name="Pfeiffer B."/>
            <person name="Frise E."/>
            <person name="George R."/>
            <person name="Hoskins R."/>
            <person name="Stapleton M."/>
            <person name="Pacleb J."/>
            <person name="Park S."/>
            <person name="Svirskas R."/>
            <person name="Smith E."/>
            <person name="Yu C."/>
            <person name="Rubin G."/>
        </authorList>
    </citation>
    <scope>NUCLEOTIDE SEQUENCE</scope>
</reference>
<feature type="signal peptide" evidence="9">
    <location>
        <begin position="1"/>
        <end position="23"/>
    </location>
</feature>
<reference evidence="14" key="2">
    <citation type="journal article" date="2002" name="Genome Biol.">
        <title>Finishing a whole-genome shotgun: release 3 of the Drosophila melanogaster euchromatic genome sequence.</title>
        <authorList>
            <person name="Celniker S.E."/>
            <person name="Wheeler D.A."/>
            <person name="Kronmiller B."/>
            <person name="Carlson J.W."/>
            <person name="Halpern A."/>
            <person name="Patel S."/>
            <person name="Adams M."/>
            <person name="Champe M."/>
            <person name="Dugan S.P."/>
            <person name="Frise E."/>
            <person name="Hodgson A."/>
            <person name="George R.A."/>
            <person name="Hoskins R.A."/>
            <person name="Laverty T."/>
            <person name="Muzny D.M."/>
            <person name="Nelson C.R."/>
            <person name="Pacleb J.M."/>
            <person name="Park S."/>
            <person name="Pfeiffer B.D."/>
            <person name="Richards S."/>
            <person name="Sodergren E.J."/>
            <person name="Svirskas R."/>
            <person name="Tabor P.E."/>
            <person name="Wan K."/>
            <person name="Stapleton M."/>
            <person name="Sutton G.G."/>
            <person name="Venter C."/>
            <person name="Weinstock G."/>
            <person name="Scherer S.E."/>
            <person name="Myers E.W."/>
            <person name="Gibbs R.A."/>
            <person name="Rubin G.M."/>
        </authorList>
    </citation>
    <scope>NUCLEOTIDE SEQUENCE [LARGE SCALE GENOMIC DNA]</scope>
    <source>
        <strain evidence="14">Berkeley</strain>
    </source>
</reference>
<reference evidence="11 14" key="1">
    <citation type="journal article" date="2000" name="Science">
        <title>The genome sequence of Drosophila melanogaster.</title>
        <authorList>
            <person name="Adams M.D."/>
            <person name="Celniker S.E."/>
            <person name="Holt R.A."/>
            <person name="Evans C.A."/>
            <person name="Gocayne J.D."/>
            <person name="Amanatides P.G."/>
            <person name="Scherer S.E."/>
            <person name="Li P.W."/>
            <person name="Hoskins R.A."/>
            <person name="Galle R.F."/>
            <person name="George R.A."/>
            <person name="Lewis S.E."/>
            <person name="Richards S."/>
            <person name="Ashburner M."/>
            <person name="Henderson S.N."/>
            <person name="Sutton G.G."/>
            <person name="Wortman J.R."/>
            <person name="Yandell M.D."/>
            <person name="Zhang Q."/>
            <person name="Chen L.X."/>
            <person name="Brandon R.C."/>
            <person name="Rogers Y.H."/>
            <person name="Blazej R.G."/>
            <person name="Champe M."/>
            <person name="Pfeiffer B.D."/>
            <person name="Wan K.H."/>
            <person name="Doyle C."/>
            <person name="Baxter E.G."/>
            <person name="Helt G."/>
            <person name="Nelson C.R."/>
            <person name="Gabor G.L."/>
            <person name="Abril J.F."/>
            <person name="Agbayani A."/>
            <person name="An H.J."/>
            <person name="Andrews-Pfannkoch C."/>
            <person name="Baldwin D."/>
            <person name="Ballew R.M."/>
            <person name="Basu A."/>
            <person name="Baxendale J."/>
            <person name="Bayraktaroglu L."/>
            <person name="Beasley E.M."/>
            <person name="Beeson K.Y."/>
            <person name="Benos P.V."/>
            <person name="Berman B.P."/>
            <person name="Bhandari D."/>
            <person name="Bolshakov S."/>
            <person name="Borkova D."/>
            <person name="Botchan M.R."/>
            <person name="Bouck J."/>
            <person name="Brokstein P."/>
            <person name="Brottier P."/>
            <person name="Burtis K.C."/>
            <person name="Busam D.A."/>
            <person name="Butler H."/>
            <person name="Cadieu E."/>
            <person name="Center A."/>
            <person name="Chandra I."/>
            <person name="Cherry J.M."/>
            <person name="Cawley S."/>
            <person name="Dahlke C."/>
            <person name="Davenport L.B."/>
            <person name="Davies P."/>
            <person name="de Pablos B."/>
            <person name="Delcher A."/>
            <person name="Deng Z."/>
            <person name="Mays A.D."/>
            <person name="Dew I."/>
            <person name="Dietz S.M."/>
            <person name="Dodson K."/>
            <person name="Doup L.E."/>
            <person name="Downes M."/>
            <person name="Dugan-Rocha S."/>
            <person name="Dunkov B.C."/>
            <person name="Dunn P."/>
            <person name="Durbin K.J."/>
            <person name="Evangelista C.C."/>
            <person name="Ferraz C."/>
            <person name="Ferriera S."/>
            <person name="Fleischmann W."/>
            <person name="Fosler C."/>
            <person name="Gabrielian A.E."/>
            <person name="Garg N.S."/>
            <person name="Gelbart W.M."/>
            <person name="Glasser K."/>
            <person name="Glodek A."/>
            <person name="Gong F."/>
            <person name="Gorrell J.H."/>
            <person name="Gu Z."/>
            <person name="Guan P."/>
            <person name="Harris M."/>
            <person name="Harris N.L."/>
            <person name="Harvey D."/>
            <person name="Heiman T.J."/>
            <person name="Hernandez J.R."/>
            <person name="Houck J."/>
            <person name="Hostin D."/>
            <person name="Houston K.A."/>
            <person name="Howland T.J."/>
            <person name="Wei M.H."/>
            <person name="Ibegwam C."/>
            <person name="Jalali M."/>
            <person name="Kalush F."/>
            <person name="Karpen G.H."/>
            <person name="Ke Z."/>
            <person name="Kennison J.A."/>
            <person name="Ketchum K.A."/>
            <person name="Kimmel B.E."/>
            <person name="Kodira C.D."/>
            <person name="Kraft C."/>
            <person name="Kravitz S."/>
            <person name="Kulp D."/>
            <person name="Lai Z."/>
            <person name="Lasko P."/>
            <person name="Lei Y."/>
            <person name="Levitsky A.A."/>
            <person name="Li J."/>
            <person name="Li Z."/>
            <person name="Liang Y."/>
            <person name="Lin X."/>
            <person name="Liu X."/>
            <person name="Mattei B."/>
            <person name="McIntosh T.C."/>
            <person name="McLeod M.P."/>
            <person name="McPherson D."/>
            <person name="Merkulov G."/>
            <person name="Milshina N.V."/>
            <person name="Mobarry C."/>
            <person name="Morris J."/>
            <person name="Moshrefi A."/>
            <person name="Mount S.M."/>
            <person name="Moy M."/>
            <person name="Murphy B."/>
            <person name="Murphy L."/>
            <person name="Muzny D.M."/>
            <person name="Nelson D.L."/>
            <person name="Nelson D.R."/>
            <person name="Nelson K.A."/>
            <person name="Nixon K."/>
            <person name="Nusskern D.R."/>
            <person name="Pacleb J.M."/>
            <person name="Palazzolo M."/>
            <person name="Pittman G.S."/>
            <person name="Pan S."/>
            <person name="Pollard J."/>
            <person name="Puri V."/>
            <person name="Reese M.G."/>
            <person name="Reinert K."/>
            <person name="Remington K."/>
            <person name="Saunders R.D."/>
            <person name="Scheeler F."/>
            <person name="Shen H."/>
            <person name="Shue B.C."/>
            <person name="Siden-Kiamos I."/>
            <person name="Simpson M."/>
            <person name="Skupski M.P."/>
            <person name="Smith T."/>
            <person name="Spier E."/>
            <person name="Spradling A.C."/>
            <person name="Stapleton M."/>
            <person name="Strong R."/>
            <person name="Sun E."/>
            <person name="Svirskas R."/>
            <person name="Tector C."/>
            <person name="Turner R."/>
            <person name="Venter E."/>
            <person name="Wang A.H."/>
            <person name="Wang X."/>
            <person name="Wang Z.Y."/>
            <person name="Wassarman D.A."/>
            <person name="Weinstock G.M."/>
            <person name="Weissenbach J."/>
            <person name="Williams S.M."/>
            <person name="WoodageT"/>
            <person name="Worley K.C."/>
            <person name="Wu D."/>
            <person name="Yang S."/>
            <person name="Yao Q.A."/>
            <person name="Ye J."/>
            <person name="Yeh R.F."/>
            <person name="Zaveri J.S."/>
            <person name="Zhan M."/>
            <person name="Zhang G."/>
            <person name="Zhao Q."/>
            <person name="Zheng L."/>
            <person name="Zheng X.H."/>
            <person name="Zhong F.N."/>
            <person name="Zhong W."/>
            <person name="Zhou X."/>
            <person name="Zhu S."/>
            <person name="Zhu X."/>
            <person name="Smith H.O."/>
            <person name="Gibbs R.A."/>
            <person name="Myers E.W."/>
            <person name="Rubin G.M."/>
            <person name="Venter J.C."/>
        </authorList>
    </citation>
    <scope>NUCLEOTIDE SEQUENCE [LARGE SCALE GENOMIC DNA]</scope>
    <source>
        <strain evidence="14">Berkeley</strain>
    </source>
</reference>
<dbReference type="HOGENOM" id="CLU_006842_0_3_1"/>
<dbReference type="GO" id="GO:0046872">
    <property type="term" value="F:metal ion binding"/>
    <property type="evidence" value="ECO:0007669"/>
    <property type="project" value="UniProtKB-KW"/>
</dbReference>
<dbReference type="PROSITE" id="PS00134">
    <property type="entry name" value="TRYPSIN_HIS"/>
    <property type="match status" value="1"/>
</dbReference>
<dbReference type="Pfam" id="PF00089">
    <property type="entry name" value="Trypsin"/>
    <property type="match status" value="1"/>
</dbReference>
<reference evidence="14" key="4">
    <citation type="journal article" date="2002" name="Genome Biol.">
        <title>The transposable elements of the Drosophila melanogaster euchromatin: a genomics perspective.</title>
        <authorList>
            <person name="Kaminker J.S."/>
            <person name="Bergman C.M."/>
            <person name="Kronmiller B."/>
            <person name="Carlson J."/>
            <person name="Svirskas R."/>
            <person name="Patel S."/>
            <person name="Frise E."/>
            <person name="Wheeler D.A."/>
            <person name="Lewis S.E."/>
            <person name="Rubin G.M."/>
            <person name="Ashburner M."/>
            <person name="Celniker S.E."/>
        </authorList>
    </citation>
    <scope>NUCLEOTIDE SEQUENCE [LARGE SCALE GENOMIC DNA]</scope>
    <source>
        <strain evidence="14">Berkeley</strain>
    </source>
</reference>
<reference evidence="11" key="14">
    <citation type="submission" date="2023-12" db="EMBL/GenBank/DDBJ databases">
        <authorList>
            <consortium name="FlyBase"/>
        </authorList>
    </citation>
    <scope>NUCLEOTIDE SEQUENCE</scope>
</reference>
<feature type="domain" description="Peptidase S1" evidence="10">
    <location>
        <begin position="84"/>
        <end position="342"/>
    </location>
</feature>
<accession>Q9VFW0</accession>
<dbReference type="KEGG" id="dme:Dmel_CG8870"/>
<dbReference type="GO" id="GO:0005615">
    <property type="term" value="C:extracellular space"/>
    <property type="evidence" value="ECO:0000318"/>
    <property type="project" value="GO_Central"/>
</dbReference>
<keyword evidence="2 9" id="KW-0732">Signal</keyword>
<dbReference type="Bgee" id="FBgn0038144">
    <property type="expression patterns" value="Expressed in adult middle midgut class II enteroendocrine cell in adult midgut (Drosophila) and 7 other cell types or tissues"/>
</dbReference>
<dbReference type="InterPro" id="IPR051487">
    <property type="entry name" value="Ser/Thr_Proteases_Immune/Dev"/>
</dbReference>
<dbReference type="RefSeq" id="NP_731802.1">
    <property type="nucleotide sequence ID" value="NM_169517.2"/>
</dbReference>
<dbReference type="AlphaFoldDB" id="Q9VFW0"/>
<dbReference type="BioGRID-ORCS" id="41645">
    <property type="hits" value="0 hits in 1 CRISPR screen"/>
</dbReference>
<dbReference type="SMR" id="Q9VFW0"/>
<dbReference type="InterPro" id="IPR043504">
    <property type="entry name" value="Peptidase_S1_PA_chymotrypsin"/>
</dbReference>
<dbReference type="Gene3D" id="2.40.10.10">
    <property type="entry name" value="Trypsin-like serine proteases"/>
    <property type="match status" value="2"/>
</dbReference>
<evidence type="ECO:0000256" key="3">
    <source>
        <dbReference type="ARBA" id="ARBA00022837"/>
    </source>
</evidence>
<dbReference type="OMA" id="PDVCKSN"/>
<dbReference type="Proteomes" id="UP000000803">
    <property type="component" value="Chromosome 3R"/>
</dbReference>
<accession>D5SHM7</accession>
<evidence type="ECO:0000259" key="10">
    <source>
        <dbReference type="PROSITE" id="PS50240"/>
    </source>
</evidence>
<reference evidence="11 14" key="5">
    <citation type="journal article" date="2002" name="Genome Biol.">
        <title>Heterochromatic sequences in a Drosophila whole-genome shotgun assembly.</title>
        <authorList>
            <person name="Hoskins R.A."/>
            <person name="Smith C.D."/>
            <person name="Carlson J.W."/>
            <person name="Carvalho A.B."/>
            <person name="Halpern A."/>
            <person name="Kaminker J.S."/>
            <person name="Kennedy C."/>
            <person name="Mungall C.J."/>
            <person name="Sullivan B.A."/>
            <person name="Sutton G.G."/>
            <person name="Yasuhara J.C."/>
            <person name="Wakimoto B.T."/>
            <person name="Myers E.W."/>
            <person name="Celniker S.E."/>
            <person name="Rubin G.M."/>
            <person name="Karpen G.H."/>
        </authorList>
    </citation>
    <scope>NUCLEOTIDE SEQUENCE [LARGE SCALE GENOMIC DNA]</scope>
    <source>
        <strain evidence="14">Berkeley</strain>
    </source>
</reference>
<dbReference type="GO" id="GO:0045087">
    <property type="term" value="P:innate immune response"/>
    <property type="evidence" value="ECO:0000318"/>
    <property type="project" value="GO_Central"/>
</dbReference>
<name>Q9VFW0_DROME</name>
<dbReference type="STRING" id="7227.FBpp0082218"/>
<dbReference type="VEuPathDB" id="VectorBase:FBgn0038144"/>
<dbReference type="PRINTS" id="PR00722">
    <property type="entry name" value="CHYMOTRYPSIN"/>
</dbReference>
<dbReference type="AGR" id="FB:FBgn0038144"/>
<evidence type="ECO:0000256" key="4">
    <source>
        <dbReference type="ARBA" id="ARBA00023145"/>
    </source>
</evidence>
<keyword evidence="6" id="KW-0325">Glycoprotein</keyword>
<keyword evidence="3" id="KW-0106">Calcium</keyword>
<evidence type="ECO:0000256" key="1">
    <source>
        <dbReference type="ARBA" id="ARBA00022723"/>
    </source>
</evidence>
<reference evidence="11" key="7">
    <citation type="submission" date="2006-08" db="EMBL/GenBank/DDBJ databases">
        <authorList>
            <person name="Celniker S."/>
            <person name="Carlson J."/>
            <person name="Wan K."/>
            <person name="Frise E."/>
            <person name="Hoskins R."/>
            <person name="Park S."/>
            <person name="Svirskas R."/>
            <person name="Rubin G."/>
        </authorList>
    </citation>
    <scope>NUCLEOTIDE SEQUENCE</scope>
</reference>
<dbReference type="eggNOG" id="KOG3627">
    <property type="taxonomic scope" value="Eukaryota"/>
</dbReference>
<evidence type="ECO:0000256" key="5">
    <source>
        <dbReference type="ARBA" id="ARBA00023157"/>
    </source>
</evidence>
<feature type="chain" id="PRO_5015100247" evidence="9">
    <location>
        <begin position="24"/>
        <end position="356"/>
    </location>
</feature>
<dbReference type="UCSC" id="CG8870-RA">
    <property type="organism name" value="d. melanogaster"/>
</dbReference>
<reference evidence="11" key="13">
    <citation type="journal article" date="2015" name="Genome Res.">
        <title>The Release 6 reference sequence of the Drosophila melanogaster genome.</title>
        <authorList>
            <person name="Hoskins R.A."/>
            <person name="Carlson J.W."/>
            <person name="Wan K.H."/>
            <person name="Park S."/>
            <person name="Mendez I."/>
            <person name="Galle S.E."/>
            <person name="Booth B.W."/>
            <person name="Pfeiffer B.D."/>
            <person name="George R.A."/>
            <person name="Svirskas R."/>
            <person name="Krzywinski M."/>
            <person name="Schein J."/>
            <person name="Accardo M.C."/>
            <person name="Damia E."/>
            <person name="Messina G."/>
            <person name="Mendez-Lago M."/>
            <person name="de Pablos B."/>
            <person name="Demakova O.V."/>
            <person name="Andreyeva E.N."/>
            <person name="Boldyreva L.V."/>
            <person name="Marra M."/>
            <person name="Carvalho A.B."/>
            <person name="Dimitri P."/>
            <person name="Villasante A."/>
            <person name="Zhimulev I.F."/>
            <person name="Rubin G.M."/>
            <person name="Karpen G.H."/>
            <person name="Celniker S.E."/>
        </authorList>
    </citation>
    <scope>NUCLEOTIDE SEQUENCE</scope>
</reference>
<evidence type="ECO:0000313" key="11">
    <source>
        <dbReference type="EMBL" id="AAF54938.2"/>
    </source>
</evidence>
<dbReference type="InterPro" id="IPR009003">
    <property type="entry name" value="Peptidase_S1_PA"/>
</dbReference>
<evidence type="ECO:0000313" key="14">
    <source>
        <dbReference type="Proteomes" id="UP000000803"/>
    </source>
</evidence>
<dbReference type="FunFam" id="2.40.10.10:FF:000028">
    <property type="entry name" value="Serine protease easter"/>
    <property type="match status" value="1"/>
</dbReference>
<evidence type="ECO:0000256" key="6">
    <source>
        <dbReference type="ARBA" id="ARBA00023180"/>
    </source>
</evidence>
<keyword evidence="5" id="KW-1015">Disulfide bond</keyword>
<dbReference type="PROSITE" id="PS00135">
    <property type="entry name" value="TRYPSIN_SER"/>
    <property type="match status" value="1"/>
</dbReference>
<organism evidence="11 14">
    <name type="scientific">Drosophila melanogaster</name>
    <name type="common">Fruit fly</name>
    <dbReference type="NCBI Taxonomy" id="7227"/>
    <lineage>
        <taxon>Eukaryota</taxon>
        <taxon>Metazoa</taxon>
        <taxon>Ecdysozoa</taxon>
        <taxon>Arthropoda</taxon>
        <taxon>Hexapoda</taxon>
        <taxon>Insecta</taxon>
        <taxon>Pterygota</taxon>
        <taxon>Neoptera</taxon>
        <taxon>Endopterygota</taxon>
        <taxon>Diptera</taxon>
        <taxon>Brachycera</taxon>
        <taxon>Muscomorpha</taxon>
        <taxon>Ephydroidea</taxon>
        <taxon>Drosophilidae</taxon>
        <taxon>Drosophila</taxon>
        <taxon>Sophophora</taxon>
    </lineage>
</organism>
<gene>
    <name evidence="11" type="primary">Dmel\CG8870</name>
    <name evidence="12" type="synonym">CG8870-RA</name>
    <name evidence="11" type="synonym">cSP38</name>
    <name evidence="11" type="synonym">SP38</name>
    <name evidence="13" type="ORF">CG8870</name>
    <name evidence="11" type="ORF">Dmel_CG8870</name>
</gene>
<evidence type="ECO:0000313" key="12">
    <source>
        <dbReference type="EMBL" id="ADF87923.2"/>
    </source>
</evidence>
<reference evidence="14" key="3">
    <citation type="journal article" date="2002" name="Genome Biol.">
        <title>Annotation of the Drosophila melanogaster euchromatic genome: a systematic review.</title>
        <authorList>
            <person name="Misra S."/>
            <person name="Crosby M.A."/>
            <person name="Mungall C.J."/>
            <person name="Matthews B.B."/>
            <person name="Campbell K.S."/>
            <person name="Hradecky P."/>
            <person name="Huang Y."/>
            <person name="Kaminker J.S."/>
            <person name="Millburn G.H."/>
            <person name="Prochnik S.E."/>
            <person name="Smith C.D."/>
            <person name="Tupy J.L."/>
            <person name="Whitfied E.J."/>
            <person name="Bayraktaroglu L."/>
            <person name="Berman B.P."/>
            <person name="Bettencourt B.R."/>
            <person name="Celniker S.E."/>
            <person name="de Grey A.D."/>
            <person name="Drysdale R.A."/>
            <person name="Harris N.L."/>
            <person name="Richter J."/>
            <person name="Russo S."/>
            <person name="Schroeder A.J."/>
            <person name="Shu S.Q."/>
            <person name="Stapleton M."/>
            <person name="Yamada C."/>
            <person name="Ashburner M."/>
            <person name="Gelbart W.M."/>
            <person name="Rubin G.M."/>
            <person name="Lewis S.E."/>
        </authorList>
    </citation>
    <scope>GENOME REANNOTATION</scope>
    <source>
        <strain evidence="14">Berkeley</strain>
    </source>
</reference>
<keyword evidence="14" id="KW-1185">Reference proteome</keyword>
<reference evidence="11 14" key="8">
    <citation type="journal article" date="2007" name="Science">
        <title>The Release 5.1 annotation of Drosophila melanogaster heterochromatin.</title>
        <authorList>
            <person name="Smith C.D."/>
            <person name="Shu S."/>
            <person name="Mungall C.J."/>
            <person name="Karpen G.H."/>
        </authorList>
    </citation>
    <scope>NUCLEOTIDE SEQUENCE [LARGE SCALE GENOMIC DNA]</scope>
    <source>
        <strain evidence="14">Berkeley</strain>
    </source>
</reference>
<keyword evidence="1" id="KW-0479">Metal-binding</keyword>
<dbReference type="GO" id="GO:0004252">
    <property type="term" value="F:serine-type endopeptidase activity"/>
    <property type="evidence" value="ECO:0000255"/>
    <property type="project" value="FlyBase"/>
</dbReference>
<keyword evidence="8" id="KW-0720">Serine protease</keyword>
<reference evidence="11" key="11">
    <citation type="journal article" date="2015" name="G3 (Bethesda)">
        <title>Gene Model Annotations for Drosophila melanogaster: Impact of High-Throughput Data.</title>
        <authorList>
            <consortium name="FlyBase Consortium"/>
            <person name="Matthews B.B."/>
            <person name="Dos Santos G."/>
            <person name="Crosby M.A."/>
            <person name="Emmert D.B."/>
            <person name="St Pierre S.E."/>
            <person name="Gramates L.S."/>
            <person name="Zhou P."/>
            <person name="Schroeder A.J."/>
            <person name="Falls K."/>
            <person name="Strelets V."/>
            <person name="Russo S.M."/>
            <person name="Gelbart W.M."/>
            <person name="null"/>
        </authorList>
    </citation>
    <scope>NUCLEOTIDE SEQUENCE</scope>
</reference>
<keyword evidence="8 11" id="KW-0378">Hydrolase</keyword>
<dbReference type="OrthoDB" id="6380398at2759"/>
<evidence type="ECO:0000256" key="9">
    <source>
        <dbReference type="SAM" id="SignalP"/>
    </source>
</evidence>
<dbReference type="GO" id="GO:0006508">
    <property type="term" value="P:proteolysis"/>
    <property type="evidence" value="ECO:0000255"/>
    <property type="project" value="FlyBase"/>
</dbReference>
<proteinExistence type="evidence at transcript level"/>
<sequence>MLFGLIGSFLLMLQIILVPYSNGAGCQFDTECVNLDKCPRTRAVMNSSRKNIIGLRRCGTNKVCCPKWETYLPHDTCGQSRRKPTKGKIPALNEFPWMAMLLYGNKNNLSQKLVPKCGGSLINNWYVLTAAHCVEYPFMDYPYALKTVRLGEHNTSTNPDRAIVNGRRQYAPLYMEIEVDQIITHEQFNRGRRLINDIALVRLKFPVRYTRAIQPICLPRAQKLAAHKRKFQASGWPDMGQGIASEVLLRSFIAERHPDVCKSNYDFNLGSQICAGGLDGNDTSPGDSGGPLMETVIRGKVTLTYAAGIISYGQKPCVLKTCKPAFYTKTSYFFEWIKSKLQSPFIDSDSKSRTRK</sequence>
<dbReference type="CDD" id="cd00190">
    <property type="entry name" value="Tryp_SPc"/>
    <property type="match status" value="1"/>
</dbReference>
<dbReference type="IntAct" id="Q9VFW0">
    <property type="interactions" value="1"/>
</dbReference>
<evidence type="ECO:0000256" key="2">
    <source>
        <dbReference type="ARBA" id="ARBA00022729"/>
    </source>
</evidence>
<dbReference type="DNASU" id="41645"/>
<dbReference type="PaxDb" id="7227-FBpp0082218"/>
<dbReference type="GeneID" id="41645"/>
<dbReference type="PROSITE" id="PS50240">
    <property type="entry name" value="TRYPSIN_DOM"/>
    <property type="match status" value="1"/>
</dbReference>
<dbReference type="InterPro" id="IPR018114">
    <property type="entry name" value="TRYPSIN_HIS"/>
</dbReference>
<dbReference type="InterPro" id="IPR033116">
    <property type="entry name" value="TRYPSIN_SER"/>
</dbReference>
<keyword evidence="4" id="KW-0865">Zymogen</keyword>
<evidence type="ECO:0000256" key="7">
    <source>
        <dbReference type="ARBA" id="ARBA00024195"/>
    </source>
</evidence>
<keyword evidence="8" id="KW-0645">Protease</keyword>
<reference evidence="11 14" key="9">
    <citation type="journal article" date="2007" name="Science">
        <title>Sequence finishing and mapping of Drosophila melanogaster heterochromatin.</title>
        <authorList>
            <person name="Hoskins R.A."/>
            <person name="Carlson J.W."/>
            <person name="Kennedy C."/>
            <person name="Acevedo D."/>
            <person name="Evans-Holm M."/>
            <person name="Frise E."/>
            <person name="Wan K.H."/>
            <person name="Park S."/>
            <person name="Mendez-Lago M."/>
            <person name="Rossi F."/>
            <person name="Villasante A."/>
            <person name="Dimitri P."/>
            <person name="Karpen G.H."/>
            <person name="Celniker S.E."/>
        </authorList>
    </citation>
    <scope>NUCLEOTIDE SEQUENCE [LARGE SCALE GENOMIC DNA]</scope>
    <source>
        <strain evidence="14">Berkeley</strain>
    </source>
</reference>
<dbReference type="MEROPS" id="S01.A68"/>
<dbReference type="SMART" id="SM00020">
    <property type="entry name" value="Tryp_SPc"/>
    <property type="match status" value="1"/>
</dbReference>
<dbReference type="EMBL" id="AE014297">
    <property type="protein sequence ID" value="AAF54938.2"/>
    <property type="molecule type" value="Genomic_DNA"/>
</dbReference>
<dbReference type="EMBL" id="BT124828">
    <property type="protein sequence ID" value="ADF87923.2"/>
    <property type="molecule type" value="mRNA"/>
</dbReference>
<reference evidence="11 14" key="6">
    <citation type="journal article" date="2005" name="PLoS Comput. Biol.">
        <title>Combined evidence annotation of transposable elements in genome sequences.</title>
        <authorList>
            <person name="Quesneville H."/>
            <person name="Bergman C.M."/>
            <person name="Andrieu O."/>
            <person name="Autard D."/>
            <person name="Nouaud D."/>
            <person name="Ashburner M."/>
            <person name="Anxolabehere D."/>
        </authorList>
    </citation>
    <scope>NUCLEOTIDE SEQUENCE [LARGE SCALE GENOMIC DNA]</scope>
    <source>
        <strain evidence="14">Berkeley</strain>
    </source>
</reference>
<dbReference type="SUPFAM" id="SSF50494">
    <property type="entry name" value="Trypsin-like serine proteases"/>
    <property type="match status" value="1"/>
</dbReference>
<dbReference type="InterPro" id="IPR001314">
    <property type="entry name" value="Peptidase_S1A"/>
</dbReference>
<reference evidence="12" key="10">
    <citation type="submission" date="2010-07" db="EMBL/GenBank/DDBJ databases">
        <authorList>
            <person name="Carlson J."/>
            <person name="Booth B."/>
            <person name="Frise E."/>
            <person name="Park S."/>
            <person name="Wan K."/>
            <person name="Yu C."/>
            <person name="Celniker S."/>
        </authorList>
    </citation>
    <scope>NUCLEOTIDE SEQUENCE</scope>
</reference>
<reference evidence="11" key="12">
    <citation type="journal article" date="2015" name="G3 (Bethesda)">
        <title>Gene Model Annotations for Drosophila melanogaster: The Rule-Benders.</title>
        <authorList>
            <consortium name="FlyBase Consortium"/>
            <person name="Crosby M.A."/>
            <person name="Gramates L.S."/>
            <person name="Dos Santos G."/>
            <person name="Matthews B.B."/>
            <person name="St Pierre S.E."/>
            <person name="Zhou P."/>
            <person name="Schroeder A.J."/>
            <person name="Falls K."/>
            <person name="Emmert D.B."/>
            <person name="Russo S.M."/>
            <person name="Gelbart W.M."/>
            <person name="null"/>
        </authorList>
    </citation>
    <scope>NUCLEOTIDE SEQUENCE</scope>
</reference>
<protein>
    <submittedName>
        <fullName evidence="12">RT07795p</fullName>
    </submittedName>
</protein>